<dbReference type="OrthoDB" id="9814399at2"/>
<reference evidence="3 4" key="1">
    <citation type="submission" date="2016-07" db="EMBL/GenBank/DDBJ databases">
        <title>Acinetobacter sp. ANC 4603.</title>
        <authorList>
            <person name="Radolfova-Krizova L."/>
            <person name="Nemec A."/>
        </authorList>
    </citation>
    <scope>NUCLEOTIDE SEQUENCE [LARGE SCALE GENOMIC DNA]</scope>
    <source>
        <strain evidence="3 4">ANC 4603</strain>
    </source>
</reference>
<dbReference type="Gene3D" id="2.40.128.520">
    <property type="match status" value="1"/>
</dbReference>
<dbReference type="EMBL" id="MBDL01000010">
    <property type="protein sequence ID" value="ODA12931.1"/>
    <property type="molecule type" value="Genomic_DNA"/>
</dbReference>
<comment type="caution">
    <text evidence="3">The sequence shown here is derived from an EMBL/GenBank/DDBJ whole genome shotgun (WGS) entry which is preliminary data.</text>
</comment>
<evidence type="ECO:0000313" key="3">
    <source>
        <dbReference type="EMBL" id="ODA12931.1"/>
    </source>
</evidence>
<feature type="domain" description="DUF2147" evidence="2">
    <location>
        <begin position="29"/>
        <end position="150"/>
    </location>
</feature>
<dbReference type="AlphaFoldDB" id="A0A1C3CW52"/>
<dbReference type="Pfam" id="PF09917">
    <property type="entry name" value="DUF2147"/>
    <property type="match status" value="1"/>
</dbReference>
<feature type="chain" id="PRO_5008671679" description="DUF2147 domain-containing protein" evidence="1">
    <location>
        <begin position="22"/>
        <end position="152"/>
    </location>
</feature>
<gene>
    <name evidence="3" type="ORF">BBP83_08725</name>
</gene>
<organism evidence="3 4">
    <name type="scientific">Acinetobacter celticus</name>
    <dbReference type="NCBI Taxonomy" id="1891224"/>
    <lineage>
        <taxon>Bacteria</taxon>
        <taxon>Pseudomonadati</taxon>
        <taxon>Pseudomonadota</taxon>
        <taxon>Gammaproteobacteria</taxon>
        <taxon>Moraxellales</taxon>
        <taxon>Moraxellaceae</taxon>
        <taxon>Acinetobacter</taxon>
    </lineage>
</organism>
<feature type="signal peptide" evidence="1">
    <location>
        <begin position="1"/>
        <end position="21"/>
    </location>
</feature>
<dbReference type="InterPro" id="IPR019223">
    <property type="entry name" value="DUF2147"/>
</dbReference>
<dbReference type="STRING" id="1891224.BBP83_08725"/>
<keyword evidence="4" id="KW-1185">Reference proteome</keyword>
<sequence>MNLKFFGAVALLLGLINPLNAMPFDPLIGTWKVIDDRTGYYVSEIVIRKNSKTQQYSAVVTKNRQAPGVENPDACGKCQGVLKDQPIFGMEVLKGMVANNSNTQFKKGVWLSIQDGQTYDIEARLNDSRDQMKVFGKAINANTTSAMTWKKF</sequence>
<accession>A0A1C3CW52</accession>
<proteinExistence type="predicted"/>
<evidence type="ECO:0000259" key="2">
    <source>
        <dbReference type="Pfam" id="PF09917"/>
    </source>
</evidence>
<name>A0A1C3CW52_9GAMM</name>
<protein>
    <recommendedName>
        <fullName evidence="2">DUF2147 domain-containing protein</fullName>
    </recommendedName>
</protein>
<evidence type="ECO:0000256" key="1">
    <source>
        <dbReference type="SAM" id="SignalP"/>
    </source>
</evidence>
<evidence type="ECO:0000313" key="4">
    <source>
        <dbReference type="Proteomes" id="UP000186553"/>
    </source>
</evidence>
<dbReference type="Proteomes" id="UP000186553">
    <property type="component" value="Unassembled WGS sequence"/>
</dbReference>
<keyword evidence="1" id="KW-0732">Signal</keyword>
<dbReference type="RefSeq" id="WP_068888579.1">
    <property type="nucleotide sequence ID" value="NZ_CBCRUU010000012.1"/>
</dbReference>